<sequence length="44" mass="4791">MELVFILSALHFRAERRLNGLVFADSTPCLFIGAVRIGSALSTP</sequence>
<dbReference type="EMBL" id="JXLP01000002">
    <property type="protein sequence ID" value="KIL79809.1"/>
    <property type="molecule type" value="Genomic_DNA"/>
</dbReference>
<evidence type="ECO:0000313" key="1">
    <source>
        <dbReference type="EMBL" id="KIL79809.1"/>
    </source>
</evidence>
<organism evidence="1 2">
    <name type="scientific">Bacillus badius</name>
    <dbReference type="NCBI Taxonomy" id="1455"/>
    <lineage>
        <taxon>Bacteria</taxon>
        <taxon>Bacillati</taxon>
        <taxon>Bacillota</taxon>
        <taxon>Bacilli</taxon>
        <taxon>Bacillales</taxon>
        <taxon>Bacillaceae</taxon>
        <taxon>Pseudobacillus</taxon>
    </lineage>
</organism>
<evidence type="ECO:0000313" key="2">
    <source>
        <dbReference type="Proteomes" id="UP000031982"/>
    </source>
</evidence>
<gene>
    <name evidence="1" type="ORF">SD77_2263</name>
</gene>
<dbReference type="Proteomes" id="UP000031982">
    <property type="component" value="Unassembled WGS sequence"/>
</dbReference>
<proteinExistence type="predicted"/>
<name>A0ABR5AYP6_BACBA</name>
<reference evidence="1 2" key="1">
    <citation type="submission" date="2015-01" db="EMBL/GenBank/DDBJ databases">
        <title>Genome Assembly of Bacillus badius MTCC 1458.</title>
        <authorList>
            <person name="Verma A."/>
            <person name="Khatri I."/>
            <person name="Mual P."/>
            <person name="Subramanian S."/>
            <person name="Krishnamurthi S."/>
        </authorList>
    </citation>
    <scope>NUCLEOTIDE SEQUENCE [LARGE SCALE GENOMIC DNA]</scope>
    <source>
        <strain evidence="1 2">MTCC 1458</strain>
    </source>
</reference>
<accession>A0ABR5AYP6</accession>
<protein>
    <submittedName>
        <fullName evidence="1">Uncharacterized protein</fullName>
    </submittedName>
</protein>
<keyword evidence="2" id="KW-1185">Reference proteome</keyword>
<comment type="caution">
    <text evidence="1">The sequence shown here is derived from an EMBL/GenBank/DDBJ whole genome shotgun (WGS) entry which is preliminary data.</text>
</comment>